<dbReference type="Gene3D" id="3.40.50.1820">
    <property type="entry name" value="alpha/beta hydrolase"/>
    <property type="match status" value="1"/>
</dbReference>
<dbReference type="PANTHER" id="PTHR32015">
    <property type="entry name" value="FASTING INDUCED LIPASE"/>
    <property type="match status" value="1"/>
</dbReference>
<dbReference type="SUPFAM" id="SSF53474">
    <property type="entry name" value="alpha/beta-Hydrolases"/>
    <property type="match status" value="1"/>
</dbReference>
<comment type="caution">
    <text evidence="2">The sequence shown here is derived from an EMBL/GenBank/DDBJ whole genome shotgun (WGS) entry which is preliminary data.</text>
</comment>
<dbReference type="InterPro" id="IPR029058">
    <property type="entry name" value="AB_hydrolase_fold"/>
</dbReference>
<keyword evidence="3" id="KW-1185">Reference proteome</keyword>
<dbReference type="Pfam" id="PF01674">
    <property type="entry name" value="Lipase_2"/>
    <property type="match status" value="1"/>
</dbReference>
<dbReference type="AlphaFoldDB" id="A0A437K7Y5"/>
<evidence type="ECO:0000313" key="2">
    <source>
        <dbReference type="EMBL" id="RVT59934.1"/>
    </source>
</evidence>
<dbReference type="InterPro" id="IPR002918">
    <property type="entry name" value="Lipase_EstA/Esterase_EstB"/>
</dbReference>
<dbReference type="GO" id="GO:0016298">
    <property type="term" value="F:lipase activity"/>
    <property type="evidence" value="ECO:0007669"/>
    <property type="project" value="TreeGrafter"/>
</dbReference>
<protein>
    <submittedName>
        <fullName evidence="2">Alpha/beta fold hydrolase</fullName>
    </submittedName>
</protein>
<organism evidence="2 3">
    <name type="scientific">Niallia taxi</name>
    <dbReference type="NCBI Taxonomy" id="2499688"/>
    <lineage>
        <taxon>Bacteria</taxon>
        <taxon>Bacillati</taxon>
        <taxon>Bacillota</taxon>
        <taxon>Bacilli</taxon>
        <taxon>Bacillales</taxon>
        <taxon>Bacillaceae</taxon>
        <taxon>Niallia</taxon>
    </lineage>
</organism>
<accession>A0A437K7Y5</accession>
<dbReference type="RefSeq" id="WP_127739714.1">
    <property type="nucleotide sequence ID" value="NZ_RZTZ01000008.1"/>
</dbReference>
<dbReference type="EMBL" id="RZTZ01000008">
    <property type="protein sequence ID" value="RVT59934.1"/>
    <property type="molecule type" value="Genomic_DNA"/>
</dbReference>
<evidence type="ECO:0000313" key="3">
    <source>
        <dbReference type="Proteomes" id="UP000288024"/>
    </source>
</evidence>
<feature type="signal peptide" evidence="1">
    <location>
        <begin position="1"/>
        <end position="30"/>
    </location>
</feature>
<keyword evidence="1" id="KW-0732">Signal</keyword>
<name>A0A437K7Y5_9BACI</name>
<keyword evidence="2" id="KW-0378">Hydrolase</keyword>
<gene>
    <name evidence="2" type="ORF">EM808_18620</name>
</gene>
<dbReference type="GO" id="GO:0016042">
    <property type="term" value="P:lipid catabolic process"/>
    <property type="evidence" value="ECO:0007669"/>
    <property type="project" value="InterPro"/>
</dbReference>
<feature type="chain" id="PRO_5018998385" evidence="1">
    <location>
        <begin position="31"/>
        <end position="213"/>
    </location>
</feature>
<sequence>MKKMRVVHSLIACMTILFCSVGLNPTVSEAQRVTHDPVIFVHGLGGNSTNFYFIKTYLKQQGWADNELYAIELVDKTGNSITNAKQLATYVDDVLKKTGKKKVDIIGHSAGGINALTYILNTGGSKVSDVVTLGSPNRVITTKAPVGTDPNRKILYTSIYSTTDYITPYRLSILDGAKNIQISGVDHLGLVASKKVNELIKAGLNGGGLNTNK</sequence>
<reference evidence="2 3" key="1">
    <citation type="submission" date="2019-01" db="EMBL/GenBank/DDBJ databases">
        <title>Bacillus sp. M5HDSG1-1, whole genome shotgun sequence.</title>
        <authorList>
            <person name="Tuo L."/>
        </authorList>
    </citation>
    <scope>NUCLEOTIDE SEQUENCE [LARGE SCALE GENOMIC DNA]</scope>
    <source>
        <strain evidence="2 3">M5HDSG1-1</strain>
    </source>
</reference>
<dbReference type="Proteomes" id="UP000288024">
    <property type="component" value="Unassembled WGS sequence"/>
</dbReference>
<proteinExistence type="predicted"/>
<dbReference type="PANTHER" id="PTHR32015:SF1">
    <property type="entry name" value="LIPASE"/>
    <property type="match status" value="1"/>
</dbReference>
<evidence type="ECO:0000256" key="1">
    <source>
        <dbReference type="SAM" id="SignalP"/>
    </source>
</evidence>